<keyword evidence="5" id="KW-0597">Phosphoprotein</keyword>
<dbReference type="InterPro" id="IPR003852">
    <property type="entry name" value="Sig_transdc_His_kinase_KdpD_N"/>
</dbReference>
<feature type="transmembrane region" description="Helical" evidence="14">
    <location>
        <begin position="451"/>
        <end position="471"/>
    </location>
</feature>
<dbReference type="InterPro" id="IPR025201">
    <property type="entry name" value="KdpD_TM"/>
</dbReference>
<dbReference type="PRINTS" id="PR00344">
    <property type="entry name" value="BCTRLSENSOR"/>
</dbReference>
<dbReference type="GO" id="GO:0005737">
    <property type="term" value="C:cytoplasm"/>
    <property type="evidence" value="ECO:0007669"/>
    <property type="project" value="UniProtKB-ARBA"/>
</dbReference>
<dbReference type="CDD" id="cd00075">
    <property type="entry name" value="HATPase"/>
    <property type="match status" value="1"/>
</dbReference>
<keyword evidence="9 16" id="KW-0418">Kinase</keyword>
<comment type="catalytic activity">
    <reaction evidence="1">
        <text>ATP + protein L-histidine = ADP + protein N-phospho-L-histidine.</text>
        <dbReference type="EC" id="2.7.13.3"/>
    </reaction>
</comment>
<dbReference type="InterPro" id="IPR052023">
    <property type="entry name" value="Histidine_kinase_KdpD"/>
</dbReference>
<keyword evidence="12" id="KW-0902">Two-component regulatory system</keyword>
<dbReference type="SUPFAM" id="SSF52402">
    <property type="entry name" value="Adenine nucleotide alpha hydrolases-like"/>
    <property type="match status" value="1"/>
</dbReference>
<dbReference type="FunFam" id="3.40.50.300:FF:000483">
    <property type="entry name" value="Sensor histidine kinase KdpD"/>
    <property type="match status" value="1"/>
</dbReference>
<dbReference type="InterPro" id="IPR003661">
    <property type="entry name" value="HisK_dim/P_dom"/>
</dbReference>
<evidence type="ECO:0000259" key="15">
    <source>
        <dbReference type="PROSITE" id="PS50109"/>
    </source>
</evidence>
<dbReference type="SUPFAM" id="SSF55874">
    <property type="entry name" value="ATPase domain of HSP90 chaperone/DNA topoisomerase II/histidine kinase"/>
    <property type="match status" value="1"/>
</dbReference>
<dbReference type="InterPro" id="IPR027417">
    <property type="entry name" value="P-loop_NTPase"/>
</dbReference>
<evidence type="ECO:0000256" key="2">
    <source>
        <dbReference type="ARBA" id="ARBA00004141"/>
    </source>
</evidence>
<dbReference type="Pfam" id="PF02518">
    <property type="entry name" value="HATPase_c"/>
    <property type="match status" value="1"/>
</dbReference>
<dbReference type="Gene3D" id="1.10.287.130">
    <property type="match status" value="1"/>
</dbReference>
<accession>A0A3N0B1Q7</accession>
<feature type="transmembrane region" description="Helical" evidence="14">
    <location>
        <begin position="483"/>
        <end position="504"/>
    </location>
</feature>
<dbReference type="CDD" id="cd00082">
    <property type="entry name" value="HisKA"/>
    <property type="match status" value="1"/>
</dbReference>
<dbReference type="OrthoDB" id="9806130at2"/>
<keyword evidence="6" id="KW-0808">Transferase</keyword>
<dbReference type="AlphaFoldDB" id="A0A3N0B1Q7"/>
<dbReference type="Proteomes" id="UP000278632">
    <property type="component" value="Unassembled WGS sequence"/>
</dbReference>
<comment type="subcellular location">
    <subcellularLocation>
        <location evidence="3">Cell membrane</location>
    </subcellularLocation>
    <subcellularLocation>
        <location evidence="2">Membrane</location>
        <topology evidence="2">Multi-pass membrane protein</topology>
    </subcellularLocation>
</comment>
<feature type="transmembrane region" description="Helical" evidence="14">
    <location>
        <begin position="421"/>
        <end position="444"/>
    </location>
</feature>
<proteinExistence type="predicted"/>
<evidence type="ECO:0000256" key="10">
    <source>
        <dbReference type="ARBA" id="ARBA00022840"/>
    </source>
</evidence>
<dbReference type="SUPFAM" id="SSF47384">
    <property type="entry name" value="Homodimeric domain of signal transducing histidine kinase"/>
    <property type="match status" value="1"/>
</dbReference>
<dbReference type="SMART" id="SM00387">
    <property type="entry name" value="HATPase_c"/>
    <property type="match status" value="1"/>
</dbReference>
<keyword evidence="10" id="KW-0067">ATP-binding</keyword>
<dbReference type="Gene3D" id="3.30.565.10">
    <property type="entry name" value="Histidine kinase-like ATPase, C-terminal domain"/>
    <property type="match status" value="1"/>
</dbReference>
<dbReference type="Gene3D" id="3.30.450.40">
    <property type="match status" value="1"/>
</dbReference>
<dbReference type="EMBL" id="QICD01000025">
    <property type="protein sequence ID" value="RNL40689.1"/>
    <property type="molecule type" value="Genomic_DNA"/>
</dbReference>
<dbReference type="PANTHER" id="PTHR45569:SF1">
    <property type="entry name" value="SENSOR PROTEIN KDPD"/>
    <property type="match status" value="1"/>
</dbReference>
<dbReference type="Pfam" id="PF00512">
    <property type="entry name" value="HisKA"/>
    <property type="match status" value="1"/>
</dbReference>
<dbReference type="RefSeq" id="WP_123192746.1">
    <property type="nucleotide sequence ID" value="NZ_QICD01000025.1"/>
</dbReference>
<evidence type="ECO:0000256" key="9">
    <source>
        <dbReference type="ARBA" id="ARBA00022777"/>
    </source>
</evidence>
<evidence type="ECO:0000256" key="8">
    <source>
        <dbReference type="ARBA" id="ARBA00022741"/>
    </source>
</evidence>
<dbReference type="Pfam" id="PF13493">
    <property type="entry name" value="DUF4118"/>
    <property type="match status" value="1"/>
</dbReference>
<evidence type="ECO:0000256" key="11">
    <source>
        <dbReference type="ARBA" id="ARBA00022989"/>
    </source>
</evidence>
<dbReference type="PROSITE" id="PS50109">
    <property type="entry name" value="HIS_KIN"/>
    <property type="match status" value="1"/>
</dbReference>
<feature type="domain" description="Histidine kinase" evidence="15">
    <location>
        <begin position="691"/>
        <end position="917"/>
    </location>
</feature>
<dbReference type="InterPro" id="IPR036097">
    <property type="entry name" value="HisK_dim/P_sf"/>
</dbReference>
<evidence type="ECO:0000256" key="14">
    <source>
        <dbReference type="SAM" id="Phobius"/>
    </source>
</evidence>
<organism evidence="16 17">
    <name type="scientific">Paraeggerthella hongkongensis</name>
    <dbReference type="NCBI Taxonomy" id="230658"/>
    <lineage>
        <taxon>Bacteria</taxon>
        <taxon>Bacillati</taxon>
        <taxon>Actinomycetota</taxon>
        <taxon>Coriobacteriia</taxon>
        <taxon>Eggerthellales</taxon>
        <taxon>Eggerthellaceae</taxon>
        <taxon>Paraeggerthella</taxon>
    </lineage>
</organism>
<dbReference type="SMART" id="SM00388">
    <property type="entry name" value="HisKA"/>
    <property type="match status" value="1"/>
</dbReference>
<dbReference type="InterPro" id="IPR036890">
    <property type="entry name" value="HATPase_C_sf"/>
</dbReference>
<dbReference type="Pfam" id="PF02702">
    <property type="entry name" value="KdpD"/>
    <property type="match status" value="1"/>
</dbReference>
<keyword evidence="13 14" id="KW-0472">Membrane</keyword>
<protein>
    <recommendedName>
        <fullName evidence="4">histidine kinase</fullName>
        <ecNumber evidence="4">2.7.13.3</ecNumber>
    </recommendedName>
</protein>
<evidence type="ECO:0000256" key="1">
    <source>
        <dbReference type="ARBA" id="ARBA00000085"/>
    </source>
</evidence>
<dbReference type="GO" id="GO:0005886">
    <property type="term" value="C:plasma membrane"/>
    <property type="evidence" value="ECO:0007669"/>
    <property type="project" value="UniProtKB-SubCell"/>
</dbReference>
<evidence type="ECO:0000313" key="16">
    <source>
        <dbReference type="EMBL" id="RNL40689.1"/>
    </source>
</evidence>
<name>A0A3N0B1Q7_9ACTN</name>
<dbReference type="GO" id="GO:0000155">
    <property type="term" value="F:phosphorelay sensor kinase activity"/>
    <property type="evidence" value="ECO:0007669"/>
    <property type="project" value="InterPro"/>
</dbReference>
<dbReference type="Gene3D" id="1.20.120.620">
    <property type="entry name" value="Backbone structure of the membrane domain of e. Coli histidine kinase receptor kdpd"/>
    <property type="match status" value="1"/>
</dbReference>
<dbReference type="InterPro" id="IPR003594">
    <property type="entry name" value="HATPase_dom"/>
</dbReference>
<evidence type="ECO:0000256" key="3">
    <source>
        <dbReference type="ARBA" id="ARBA00004236"/>
    </source>
</evidence>
<dbReference type="InterPro" id="IPR029016">
    <property type="entry name" value="GAF-like_dom_sf"/>
</dbReference>
<sequence>MAASIGDLETRRDPDAILRQIVEEEAAEGDTRGKLKIFFGYAAGVGKTYAMLEEAHAVLDKGFDVVVGYVEPHTRVDTMALVEGLEQVPPRAIRHRNITLHEFDLDAVLKRHPQIVLVDELAHTNAPGCRHRKRYQDVEELLRAGISVFTTVNVQHLEGLNDKIAAITHVSVAERIPDRIFDQAASVELVDIEPDDLIERLESGKIYLAERARTALGNFFSRKNLAALREIALRRMADRLTRKAECSESGARVEAGEDVLVYVTPYAGNVKAVRAAANMAESYHGAFTAVVVESSQSKKLDSEHRGRLRANVDLAEELGAHVVTLFGDDIAQQIAQYAETAGVTHIVVGNAIGGLQSLGWGRENLVSRLMKLAHGAVVDVVPTKDLPAQYGRLREATGFRFTTSDAWRALASISAATALGLAIYEMGLAGSVVLMLYLIVALLIATRADGFFYALLVSLGSVFAYNFFFTVPRFTLHAVGLNYPFIFAFLLVGTFAASSLAIRLKRQAESTARRAYRMEVLLESSRKLQGASSADECFRFAAEQVIKLLNRPVVMYRMGPDGRLANPEVHDVPGTLGGASGSSALASPAEAAVAAWSALNNERAGATTDTLADSQCLYLPIRSKDVVFGVAGIAMDDIDGEEDFGAFEKNLLLAILDECGQATEQILFADERRSMEMRMEKETLRANLLRTISHDLRTPLTSISGDADMLLHDRGALSPQQKQHMYRDIHDDACWLVTLVENLLSITRIDNGTMQLAVQPELVGDVVQEALQHVDRRVSERRLLVELEDELLMADMDARLIVQVVINLVNNAVAYTPTDGHVTVTATRVVERGAPRVRIAVLDEGPGISDEESKHIFDMFYNGSTGKPGGKSGDFKRGMGLGLSLCRSIVEVHGGVLQVRNIEPHGSEFWFTLPAVEAEDVVARTTEDMRG</sequence>
<dbReference type="InterPro" id="IPR005467">
    <property type="entry name" value="His_kinase_dom"/>
</dbReference>
<evidence type="ECO:0000256" key="6">
    <source>
        <dbReference type="ARBA" id="ARBA00022679"/>
    </source>
</evidence>
<keyword evidence="7 14" id="KW-0812">Transmembrane</keyword>
<evidence type="ECO:0000256" key="5">
    <source>
        <dbReference type="ARBA" id="ARBA00022553"/>
    </source>
</evidence>
<dbReference type="InterPro" id="IPR038318">
    <property type="entry name" value="KdpD_sf"/>
</dbReference>
<gene>
    <name evidence="16" type="ORF">DMP08_09995</name>
</gene>
<evidence type="ECO:0000313" key="17">
    <source>
        <dbReference type="Proteomes" id="UP000278632"/>
    </source>
</evidence>
<evidence type="ECO:0000256" key="13">
    <source>
        <dbReference type="ARBA" id="ARBA00023136"/>
    </source>
</evidence>
<keyword evidence="11 14" id="KW-1133">Transmembrane helix</keyword>
<evidence type="ECO:0000256" key="12">
    <source>
        <dbReference type="ARBA" id="ARBA00023012"/>
    </source>
</evidence>
<evidence type="ECO:0000256" key="4">
    <source>
        <dbReference type="ARBA" id="ARBA00012438"/>
    </source>
</evidence>
<evidence type="ECO:0000256" key="7">
    <source>
        <dbReference type="ARBA" id="ARBA00022692"/>
    </source>
</evidence>
<reference evidence="17" key="1">
    <citation type="submission" date="2018-05" db="EMBL/GenBank/DDBJ databases">
        <title>Genome Sequencing of selected type strains of the family Eggerthellaceae.</title>
        <authorList>
            <person name="Danylec N."/>
            <person name="Stoll D.A."/>
            <person name="Doetsch A."/>
            <person name="Huch M."/>
        </authorList>
    </citation>
    <scope>NUCLEOTIDE SEQUENCE [LARGE SCALE GENOMIC DNA]</scope>
    <source>
        <strain evidence="17">DSM 16106</strain>
    </source>
</reference>
<dbReference type="Gene3D" id="3.40.50.300">
    <property type="entry name" value="P-loop containing nucleotide triphosphate hydrolases"/>
    <property type="match status" value="1"/>
</dbReference>
<keyword evidence="8" id="KW-0547">Nucleotide-binding</keyword>
<dbReference type="EC" id="2.7.13.3" evidence="4"/>
<comment type="caution">
    <text evidence="16">The sequence shown here is derived from an EMBL/GenBank/DDBJ whole genome shotgun (WGS) entry which is preliminary data.</text>
</comment>
<dbReference type="GO" id="GO:0005524">
    <property type="term" value="F:ATP binding"/>
    <property type="evidence" value="ECO:0007669"/>
    <property type="project" value="UniProtKB-KW"/>
</dbReference>
<keyword evidence="17" id="KW-1185">Reference proteome</keyword>
<dbReference type="InterPro" id="IPR004358">
    <property type="entry name" value="Sig_transdc_His_kin-like_C"/>
</dbReference>
<dbReference type="PANTHER" id="PTHR45569">
    <property type="entry name" value="SENSOR PROTEIN KDPD"/>
    <property type="match status" value="1"/>
</dbReference>